<evidence type="ECO:0000313" key="2">
    <source>
        <dbReference type="Proteomes" id="UP000054359"/>
    </source>
</evidence>
<reference evidence="1 2" key="1">
    <citation type="submission" date="2013-11" db="EMBL/GenBank/DDBJ databases">
        <title>Genome sequencing of Stegodyphus mimosarum.</title>
        <authorList>
            <person name="Bechsgaard J."/>
        </authorList>
    </citation>
    <scope>NUCLEOTIDE SEQUENCE [LARGE SCALE GENOMIC DNA]</scope>
</reference>
<dbReference type="AlphaFoldDB" id="A0A087TGU6"/>
<keyword evidence="2" id="KW-1185">Reference proteome</keyword>
<protein>
    <submittedName>
        <fullName evidence="1">Uncharacterized protein</fullName>
    </submittedName>
</protein>
<name>A0A087TGU6_STEMI</name>
<evidence type="ECO:0000313" key="1">
    <source>
        <dbReference type="EMBL" id="KFM64335.1"/>
    </source>
</evidence>
<accession>A0A087TGU6</accession>
<gene>
    <name evidence="1" type="ORF">X975_04314</name>
</gene>
<organism evidence="1 2">
    <name type="scientific">Stegodyphus mimosarum</name>
    <name type="common">African social velvet spider</name>
    <dbReference type="NCBI Taxonomy" id="407821"/>
    <lineage>
        <taxon>Eukaryota</taxon>
        <taxon>Metazoa</taxon>
        <taxon>Ecdysozoa</taxon>
        <taxon>Arthropoda</taxon>
        <taxon>Chelicerata</taxon>
        <taxon>Arachnida</taxon>
        <taxon>Araneae</taxon>
        <taxon>Araneomorphae</taxon>
        <taxon>Entelegynae</taxon>
        <taxon>Eresoidea</taxon>
        <taxon>Eresidae</taxon>
        <taxon>Stegodyphus</taxon>
    </lineage>
</organism>
<proteinExistence type="predicted"/>
<dbReference type="EMBL" id="KK115167">
    <property type="protein sequence ID" value="KFM64335.1"/>
    <property type="molecule type" value="Genomic_DNA"/>
</dbReference>
<feature type="non-terminal residue" evidence="1">
    <location>
        <position position="36"/>
    </location>
</feature>
<dbReference type="Proteomes" id="UP000054359">
    <property type="component" value="Unassembled WGS sequence"/>
</dbReference>
<feature type="non-terminal residue" evidence="1">
    <location>
        <position position="1"/>
    </location>
</feature>
<sequence>VCRSSRLVNVEELSAKLCSKIHHPATSIILVWLSCK</sequence>